<organism evidence="1 2">
    <name type="scientific">Corynebacterium marinum DSM 44953</name>
    <dbReference type="NCBI Taxonomy" id="1224162"/>
    <lineage>
        <taxon>Bacteria</taxon>
        <taxon>Bacillati</taxon>
        <taxon>Actinomycetota</taxon>
        <taxon>Actinomycetes</taxon>
        <taxon>Mycobacteriales</taxon>
        <taxon>Corynebacteriaceae</taxon>
        <taxon>Corynebacterium</taxon>
    </lineage>
</organism>
<dbReference type="HOGENOM" id="CLU_155928_4_0_11"/>
<dbReference type="OrthoDB" id="4410600at2"/>
<evidence type="ECO:0000313" key="2">
    <source>
        <dbReference type="Proteomes" id="UP000031928"/>
    </source>
</evidence>
<evidence type="ECO:0000313" key="1">
    <source>
        <dbReference type="EMBL" id="AJK68189.1"/>
    </source>
</evidence>
<name>A0A0B6TPK6_9CORY</name>
<dbReference type="KEGG" id="cmq:B840_02805"/>
<proteinExistence type="predicted"/>
<keyword evidence="2" id="KW-1185">Reference proteome</keyword>
<dbReference type="RefSeq" id="WP_042620869.1">
    <property type="nucleotide sequence ID" value="NZ_CP007790.1"/>
</dbReference>
<dbReference type="EMBL" id="CP007790">
    <property type="protein sequence ID" value="AJK68189.1"/>
    <property type="molecule type" value="Genomic_DNA"/>
</dbReference>
<accession>A0A0B6TPK6</accession>
<dbReference type="STRING" id="1224162.B840_02805"/>
<dbReference type="NCBIfam" id="TIGR03988">
    <property type="entry name" value="antisig_RsrA"/>
    <property type="match status" value="1"/>
</dbReference>
<dbReference type="AlphaFoldDB" id="A0A0B6TPK6"/>
<reference evidence="1 2" key="1">
    <citation type="submission" date="2014-05" db="EMBL/GenBank/DDBJ databases">
        <title>Complete genome sequence of Corynebacterium marinum DSM 44953.</title>
        <authorList>
            <person name="Schaffert L."/>
            <person name="Albersmeier A."/>
            <person name="Kalinowski J."/>
            <person name="Ruckert C."/>
        </authorList>
    </citation>
    <scope>NUCLEOTIDE SEQUENCE [LARGE SCALE GENOMIC DNA]</scope>
    <source>
        <strain evidence="1 2">DSM 44953</strain>
    </source>
</reference>
<dbReference type="Proteomes" id="UP000031928">
    <property type="component" value="Chromosome"/>
</dbReference>
<evidence type="ECO:0008006" key="3">
    <source>
        <dbReference type="Google" id="ProtNLM"/>
    </source>
</evidence>
<gene>
    <name evidence="1" type="ORF">B840_02805</name>
</gene>
<protein>
    <recommendedName>
        <fullName evidence="3">Anti-sigma factor</fullName>
    </recommendedName>
</protein>
<dbReference type="InterPro" id="IPR024020">
    <property type="entry name" value="Anit_sigma_mycothiol_RsrA"/>
</dbReference>
<sequence>MKETCGYSCDEIQAQLCTLLDPGTSPEQARALLDSIAECPTCYGRLESEREIRAILQRCCTAEAAAPASLRQRISMQIRVTRFQG</sequence>